<feature type="compositionally biased region" description="Basic and acidic residues" evidence="1">
    <location>
        <begin position="352"/>
        <end position="361"/>
    </location>
</feature>
<evidence type="ECO:0000256" key="1">
    <source>
        <dbReference type="SAM" id="MobiDB-lite"/>
    </source>
</evidence>
<organism evidence="2 3">
    <name type="scientific">Plasmodium vivax (strain Brazil I)</name>
    <dbReference type="NCBI Taxonomy" id="1033975"/>
    <lineage>
        <taxon>Eukaryota</taxon>
        <taxon>Sar</taxon>
        <taxon>Alveolata</taxon>
        <taxon>Apicomplexa</taxon>
        <taxon>Aconoidasida</taxon>
        <taxon>Haemosporida</taxon>
        <taxon>Plasmodiidae</taxon>
        <taxon>Plasmodium</taxon>
        <taxon>Plasmodium (Plasmodium)</taxon>
    </lineage>
</organism>
<feature type="compositionally biased region" description="Basic and acidic residues" evidence="1">
    <location>
        <begin position="381"/>
        <end position="395"/>
    </location>
</feature>
<dbReference type="EMBL" id="KQ234798">
    <property type="protein sequence ID" value="KMZ87345.1"/>
    <property type="molecule type" value="Genomic_DNA"/>
</dbReference>
<feature type="region of interest" description="Disordered" evidence="1">
    <location>
        <begin position="49"/>
        <end position="71"/>
    </location>
</feature>
<proteinExistence type="predicted"/>
<dbReference type="Proteomes" id="UP000053327">
    <property type="component" value="Unassembled WGS sequence"/>
</dbReference>
<name>A0A0J9SWB5_PLAV1</name>
<sequence length="611" mass="68269">MSYIPKHICVGKVCKTSNFCFAKWGKMMTSPHVGCKKIAISGYSAEGGRSDAGSSGGSNSESITESGGIGRIGGINHVNPVCAANRPGEREPAAPNCLGEPTSSPTLHSTCGDLSDEVILKKYDRILLIEKYTKYDNLKKQGFKDDYILRNFFSIYISHFTHTLIVNNVINILRTKYRSHVSILKAYKRNIENICISSSGIFSPDAIFSVGGDGTYLESAHIIANKYIVDDNSGGEKKHIELVGINSDPRGSEGKLCLEVRANLQQKKKKKNFIFTDVSNFIKNLKERGEKANGMRSDHGDKHQMGETDFKDVNAMERIAQNGSLSYDGDDANERSSAVEKGPGGGNSRTVKAVEGEELRRSSQAGDAGDAGDAYQYGDAGHADRAGHRLPRNDPRSFLPISAEEYARNTLKCFFETNKHRKLHRKYITVYIKRCNEQEGKTYRSINEVYIYEAVKNNICTYINIDNKMVKKLKSTALLITSGTGSTAWAYNVNKIDKKKMKNIIDEFVRIQNDVVKENIQPINYDAFSEYINNSICFHPSSKHMKCIVKEPVENSVYDSTDHVYNCQYVNIRTCTSNTIVYIDGIYNIKIQPNDSVILHIKEGDFIVTYK</sequence>
<feature type="compositionally biased region" description="Low complexity" evidence="1">
    <location>
        <begin position="49"/>
        <end position="66"/>
    </location>
</feature>
<dbReference type="GO" id="GO:0005739">
    <property type="term" value="C:mitochondrion"/>
    <property type="evidence" value="ECO:0007669"/>
    <property type="project" value="TreeGrafter"/>
</dbReference>
<dbReference type="OrthoDB" id="185618at2759"/>
<evidence type="ECO:0000313" key="3">
    <source>
        <dbReference type="Proteomes" id="UP000053327"/>
    </source>
</evidence>
<feature type="compositionally biased region" description="Low complexity" evidence="1">
    <location>
        <begin position="364"/>
        <end position="380"/>
    </location>
</feature>
<dbReference type="Gene3D" id="2.60.200.30">
    <property type="entry name" value="Probable inorganic polyphosphate/atp-NAD kinase, domain 2"/>
    <property type="match status" value="1"/>
</dbReference>
<protein>
    <recommendedName>
        <fullName evidence="4">NAD(+) kinase</fullName>
    </recommendedName>
</protein>
<dbReference type="GO" id="GO:0019674">
    <property type="term" value="P:NAD+ metabolic process"/>
    <property type="evidence" value="ECO:0007669"/>
    <property type="project" value="InterPro"/>
</dbReference>
<dbReference type="GO" id="GO:0003951">
    <property type="term" value="F:NAD+ kinase activity"/>
    <property type="evidence" value="ECO:0007669"/>
    <property type="project" value="InterPro"/>
</dbReference>
<evidence type="ECO:0000313" key="2">
    <source>
        <dbReference type="EMBL" id="KMZ87345.1"/>
    </source>
</evidence>
<dbReference type="PANTHER" id="PTHR13158">
    <property type="match status" value="1"/>
</dbReference>
<accession>A0A0J9SWB5</accession>
<evidence type="ECO:0008006" key="4">
    <source>
        <dbReference type="Google" id="ProtNLM"/>
    </source>
</evidence>
<dbReference type="PANTHER" id="PTHR13158:SF5">
    <property type="entry name" value="NAD KINASE 2, MITOCHONDRIAL"/>
    <property type="match status" value="1"/>
</dbReference>
<gene>
    <name evidence="2" type="ORF">PVBG_04054</name>
</gene>
<feature type="region of interest" description="Disordered" evidence="1">
    <location>
        <begin position="323"/>
        <end position="396"/>
    </location>
</feature>
<dbReference type="InterPro" id="IPR016064">
    <property type="entry name" value="NAD/diacylglycerol_kinase_sf"/>
</dbReference>
<dbReference type="InterPro" id="IPR017437">
    <property type="entry name" value="ATP-NAD_kinase_PpnK-typ_C"/>
</dbReference>
<dbReference type="AlphaFoldDB" id="A0A0J9SWB5"/>
<reference evidence="2 3" key="1">
    <citation type="submission" date="2011-08" db="EMBL/GenBank/DDBJ databases">
        <title>The Genome Sequence of Plasmodium vivax Brazil I.</title>
        <authorList>
            <consortium name="The Broad Institute Genome Sequencing Platform"/>
            <consortium name="The Broad Institute Genome Sequencing Center for Infectious Disease"/>
            <person name="Neafsey D."/>
            <person name="Carlton J."/>
            <person name="Barnwell J."/>
            <person name="Collins W."/>
            <person name="Escalante A."/>
            <person name="Mullikin J."/>
            <person name="Saul A."/>
            <person name="Guigo R."/>
            <person name="Camara F."/>
            <person name="Young S.K."/>
            <person name="Zeng Q."/>
            <person name="Gargeya S."/>
            <person name="Fitzgerald M."/>
            <person name="Haas B."/>
            <person name="Abouelleil A."/>
            <person name="Alvarado L."/>
            <person name="Arachchi H.M."/>
            <person name="Berlin A."/>
            <person name="Brown A."/>
            <person name="Chapman S.B."/>
            <person name="Chen Z."/>
            <person name="Dunbar C."/>
            <person name="Freedman E."/>
            <person name="Gearin G."/>
            <person name="Gellesch M."/>
            <person name="Goldberg J."/>
            <person name="Griggs A."/>
            <person name="Gujja S."/>
            <person name="Heiman D."/>
            <person name="Howarth C."/>
            <person name="Larson L."/>
            <person name="Lui A."/>
            <person name="MacDonald P.J.P."/>
            <person name="Montmayeur A."/>
            <person name="Murphy C."/>
            <person name="Neiman D."/>
            <person name="Pearson M."/>
            <person name="Priest M."/>
            <person name="Roberts A."/>
            <person name="Saif S."/>
            <person name="Shea T."/>
            <person name="Shenoy N."/>
            <person name="Sisk P."/>
            <person name="Stolte C."/>
            <person name="Sykes S."/>
            <person name="Wortman J."/>
            <person name="Nusbaum C."/>
            <person name="Birren B."/>
        </authorList>
    </citation>
    <scope>NUCLEOTIDE SEQUENCE [LARGE SCALE GENOMIC DNA]</scope>
    <source>
        <strain evidence="2 3">Brazil I</strain>
    </source>
</reference>
<dbReference type="SUPFAM" id="SSF111331">
    <property type="entry name" value="NAD kinase/diacylglycerol kinase-like"/>
    <property type="match status" value="1"/>
</dbReference>